<accession>A0ABN1JA66</accession>
<dbReference type="InterPro" id="IPR026444">
    <property type="entry name" value="Secre_tail"/>
</dbReference>
<keyword evidence="1 2" id="KW-0732">Signal</keyword>
<sequence length="350" mass="37204">MKKSLLFLLSLISSISFLNAQYSITYDSADPVTVVAGQSITLNYTYTASMAVDAQFQIFETDNQGIFGGSTAIGTAVAEFPNLDAGTDVSGSITLNIPADFPISSSLSGTEYRIFGKLSSAANSDATADVTWDTAGVYPLITVTDPPYAISYDSSNPVTVVQGESITLNYTYTASMDVATQFQIWEADTPGIFGGSVANSSAVIVTPTVTAGTNVSTTVTLDIPSDFPTSASLTGTKYYIFGKLSSADNPDATSDVTWDTGGEYPEIVIDELLSVDDVAFDSNKLYFNSASASLVVNNSIQAESLSIFNTTGKKVYEIDNLKDTPTINLSSLPRGLYIARSDSKYLKFVR</sequence>
<name>A0ABN1JA66_9FLAO</name>
<dbReference type="Proteomes" id="UP001501758">
    <property type="component" value="Unassembled WGS sequence"/>
</dbReference>
<evidence type="ECO:0000256" key="1">
    <source>
        <dbReference type="ARBA" id="ARBA00022729"/>
    </source>
</evidence>
<dbReference type="NCBIfam" id="TIGR04183">
    <property type="entry name" value="Por_Secre_tail"/>
    <property type="match status" value="1"/>
</dbReference>
<reference evidence="3 4" key="1">
    <citation type="journal article" date="2019" name="Int. J. Syst. Evol. Microbiol.">
        <title>The Global Catalogue of Microorganisms (GCM) 10K type strain sequencing project: providing services to taxonomists for standard genome sequencing and annotation.</title>
        <authorList>
            <consortium name="The Broad Institute Genomics Platform"/>
            <consortium name="The Broad Institute Genome Sequencing Center for Infectious Disease"/>
            <person name="Wu L."/>
            <person name="Ma J."/>
        </authorList>
    </citation>
    <scope>NUCLEOTIDE SEQUENCE [LARGE SCALE GENOMIC DNA]</scope>
    <source>
        <strain evidence="3 4">JCM 15974</strain>
    </source>
</reference>
<evidence type="ECO:0000256" key="2">
    <source>
        <dbReference type="SAM" id="SignalP"/>
    </source>
</evidence>
<organism evidence="3 4">
    <name type="scientific">Aquimarina litoralis</name>
    <dbReference type="NCBI Taxonomy" id="584605"/>
    <lineage>
        <taxon>Bacteria</taxon>
        <taxon>Pseudomonadati</taxon>
        <taxon>Bacteroidota</taxon>
        <taxon>Flavobacteriia</taxon>
        <taxon>Flavobacteriales</taxon>
        <taxon>Flavobacteriaceae</taxon>
        <taxon>Aquimarina</taxon>
    </lineage>
</organism>
<evidence type="ECO:0008006" key="5">
    <source>
        <dbReference type="Google" id="ProtNLM"/>
    </source>
</evidence>
<proteinExistence type="predicted"/>
<dbReference type="RefSeq" id="WP_343914783.1">
    <property type="nucleotide sequence ID" value="NZ_BAAAGE010000008.1"/>
</dbReference>
<evidence type="ECO:0000313" key="3">
    <source>
        <dbReference type="EMBL" id="GAA0733570.1"/>
    </source>
</evidence>
<comment type="caution">
    <text evidence="3">The sequence shown here is derived from an EMBL/GenBank/DDBJ whole genome shotgun (WGS) entry which is preliminary data.</text>
</comment>
<dbReference type="EMBL" id="BAAAGE010000008">
    <property type="protein sequence ID" value="GAA0733570.1"/>
    <property type="molecule type" value="Genomic_DNA"/>
</dbReference>
<gene>
    <name evidence="3" type="ORF">GCM10009430_47850</name>
</gene>
<feature type="signal peptide" evidence="2">
    <location>
        <begin position="1"/>
        <end position="20"/>
    </location>
</feature>
<protein>
    <recommendedName>
        <fullName evidence="5">Por secretion system C-terminal sorting domain-containing protein</fullName>
    </recommendedName>
</protein>
<keyword evidence="4" id="KW-1185">Reference proteome</keyword>
<evidence type="ECO:0000313" key="4">
    <source>
        <dbReference type="Proteomes" id="UP001501758"/>
    </source>
</evidence>
<feature type="chain" id="PRO_5045668782" description="Por secretion system C-terminal sorting domain-containing protein" evidence="2">
    <location>
        <begin position="21"/>
        <end position="350"/>
    </location>
</feature>